<feature type="transmembrane region" description="Helical" evidence="1">
    <location>
        <begin position="332"/>
        <end position="350"/>
    </location>
</feature>
<dbReference type="EMBL" id="JACIED010000001">
    <property type="protein sequence ID" value="MBB4006010.1"/>
    <property type="molecule type" value="Genomic_DNA"/>
</dbReference>
<evidence type="ECO:0000256" key="1">
    <source>
        <dbReference type="SAM" id="Phobius"/>
    </source>
</evidence>
<dbReference type="Proteomes" id="UP000185598">
    <property type="component" value="Unassembled WGS sequence"/>
</dbReference>
<organism evidence="4 5">
    <name type="scientific">Allorhizobium taibaishanense</name>
    <dbReference type="NCBI Taxonomy" id="887144"/>
    <lineage>
        <taxon>Bacteria</taxon>
        <taxon>Pseudomonadati</taxon>
        <taxon>Pseudomonadota</taxon>
        <taxon>Alphaproteobacteria</taxon>
        <taxon>Hyphomicrobiales</taxon>
        <taxon>Rhizobiaceae</taxon>
        <taxon>Rhizobium/Agrobacterium group</taxon>
        <taxon>Allorhizobium</taxon>
    </lineage>
</organism>
<proteinExistence type="predicted"/>
<reference evidence="4 5" key="1">
    <citation type="submission" date="2016-09" db="EMBL/GenBank/DDBJ databases">
        <title>Rhizobium oryziradicis sp. nov., isolated from the root of rice.</title>
        <authorList>
            <person name="Zhao J."/>
            <person name="Zhang X."/>
        </authorList>
    </citation>
    <scope>NUCLEOTIDE SEQUENCE [LARGE SCALE GENOMIC DNA]</scope>
    <source>
        <strain evidence="4 5">14971</strain>
    </source>
</reference>
<dbReference type="RefSeq" id="WP_075614825.1">
    <property type="nucleotide sequence ID" value="NZ_JACIED010000001.1"/>
</dbReference>
<dbReference type="OrthoDB" id="7353197at2"/>
<evidence type="ECO:0000313" key="6">
    <source>
        <dbReference type="Proteomes" id="UP000544107"/>
    </source>
</evidence>
<evidence type="ECO:0000313" key="3">
    <source>
        <dbReference type="EMBL" id="MBB4006010.1"/>
    </source>
</evidence>
<dbReference type="Proteomes" id="UP000544107">
    <property type="component" value="Unassembled WGS sequence"/>
</dbReference>
<reference evidence="3 6" key="2">
    <citation type="submission" date="2020-08" db="EMBL/GenBank/DDBJ databases">
        <title>Genomic Encyclopedia of Type Strains, Phase IV (KMG-IV): sequencing the most valuable type-strain genomes for metagenomic binning, comparative biology and taxonomic classification.</title>
        <authorList>
            <person name="Goeker M."/>
        </authorList>
    </citation>
    <scope>NUCLEOTIDE SEQUENCE [LARGE SCALE GENOMIC DNA]</scope>
    <source>
        <strain evidence="3 6">DSM 100021</strain>
    </source>
</reference>
<feature type="domain" description="DUF2157" evidence="2">
    <location>
        <begin position="11"/>
        <end position="150"/>
    </location>
</feature>
<feature type="transmembrane region" description="Helical" evidence="1">
    <location>
        <begin position="225"/>
        <end position="245"/>
    </location>
</feature>
<dbReference type="Pfam" id="PF09925">
    <property type="entry name" value="DUF2157"/>
    <property type="match status" value="1"/>
</dbReference>
<keyword evidence="1" id="KW-0472">Membrane</keyword>
<dbReference type="AlphaFoldDB" id="A0A1Q9A370"/>
<feature type="transmembrane region" description="Helical" evidence="1">
    <location>
        <begin position="73"/>
        <end position="94"/>
    </location>
</feature>
<name>A0A1Q9A370_9HYPH</name>
<evidence type="ECO:0000313" key="4">
    <source>
        <dbReference type="EMBL" id="OLP49034.1"/>
    </source>
</evidence>
<evidence type="ECO:0000313" key="5">
    <source>
        <dbReference type="Proteomes" id="UP000185598"/>
    </source>
</evidence>
<feature type="transmembrane region" description="Helical" evidence="1">
    <location>
        <begin position="252"/>
        <end position="272"/>
    </location>
</feature>
<dbReference type="EMBL" id="MKIN01000022">
    <property type="protein sequence ID" value="OLP49034.1"/>
    <property type="molecule type" value="Genomic_DNA"/>
</dbReference>
<accession>A0A1Q9A370</accession>
<feature type="transmembrane region" description="Helical" evidence="1">
    <location>
        <begin position="179"/>
        <end position="196"/>
    </location>
</feature>
<dbReference type="InterPro" id="IPR018677">
    <property type="entry name" value="DUF2157"/>
</dbReference>
<feature type="transmembrane region" description="Helical" evidence="1">
    <location>
        <begin position="203"/>
        <end position="219"/>
    </location>
</feature>
<sequence length="375" mass="39504">MYRARLKKDLERWAEMGLISQQASDAMLEDHDSRSTTPAIGGVLLMLSAVLLSAAILLLVAANWQAIPRLVKVSGIILLIWIFHGGAAFSLAYGRKATGQALLVLGAASFGAAMSLVGQLYHLSGDLLDLLYVWIGMATLSALIFRSGAMAGFVGLLALGLAGATIDQFNFAWVAETVWTPPLLALLIAFLSWFTGNVRVQNLAGLLLLGWLAWIYGEVMRTDLAVAYAVGGLVLFALTVLPGLARHAVVRLAGLHALLLSGLGLVILNSIYDKGLPLAFVAIGAVAVAIVALVLRGREDGQVRSVAYLIFGGEILYLSFATIDSLLGTSGFFLISGVIVALLALGASQVEKRLQARKGRAVGAGIDAGWGGERP</sequence>
<dbReference type="STRING" id="887144.BJF91_18135"/>
<feature type="transmembrane region" description="Helical" evidence="1">
    <location>
        <begin position="152"/>
        <end position="173"/>
    </location>
</feature>
<feature type="transmembrane region" description="Helical" evidence="1">
    <location>
        <begin position="43"/>
        <end position="67"/>
    </location>
</feature>
<comment type="caution">
    <text evidence="4">The sequence shown here is derived from an EMBL/GenBank/DDBJ whole genome shotgun (WGS) entry which is preliminary data.</text>
</comment>
<keyword evidence="5" id="KW-1185">Reference proteome</keyword>
<evidence type="ECO:0000259" key="2">
    <source>
        <dbReference type="Pfam" id="PF09925"/>
    </source>
</evidence>
<feature type="transmembrane region" description="Helical" evidence="1">
    <location>
        <begin position="278"/>
        <end position="295"/>
    </location>
</feature>
<keyword evidence="1" id="KW-0812">Transmembrane</keyword>
<feature type="transmembrane region" description="Helical" evidence="1">
    <location>
        <begin position="101"/>
        <end position="121"/>
    </location>
</feature>
<keyword evidence="1" id="KW-1133">Transmembrane helix</keyword>
<protein>
    <submittedName>
        <fullName evidence="3">Putative membrane protein</fullName>
    </submittedName>
</protein>
<gene>
    <name evidence="4" type="ORF">BJF91_18135</name>
    <name evidence="3" type="ORF">GGQ71_000246</name>
</gene>